<evidence type="ECO:0000256" key="1">
    <source>
        <dbReference type="SAM" id="MobiDB-lite"/>
    </source>
</evidence>
<dbReference type="EMBL" id="AP014854">
    <property type="protein sequence ID" value="BAR99153.1"/>
    <property type="molecule type" value="Genomic_DNA"/>
</dbReference>
<feature type="region of interest" description="Disordered" evidence="1">
    <location>
        <begin position="1"/>
        <end position="41"/>
    </location>
</feature>
<organism evidence="2">
    <name type="scientific">Blastochloris viridis</name>
    <name type="common">Rhodopseudomonas viridis</name>
    <dbReference type="NCBI Taxonomy" id="1079"/>
    <lineage>
        <taxon>Bacteria</taxon>
        <taxon>Pseudomonadati</taxon>
        <taxon>Pseudomonadota</taxon>
        <taxon>Alphaproteobacteria</taxon>
        <taxon>Hyphomicrobiales</taxon>
        <taxon>Blastochloridaceae</taxon>
        <taxon>Blastochloris</taxon>
    </lineage>
</organism>
<evidence type="ECO:0000313" key="2">
    <source>
        <dbReference type="EMBL" id="BAR99153.1"/>
    </source>
</evidence>
<reference evidence="2" key="1">
    <citation type="journal article" date="2015" name="Genome Announc.">
        <title>Complete Genome Sequence of the Bacteriochlorophyll b-Producing Photosynthetic Bacterium Blastochloris viridis.</title>
        <authorList>
            <person name="Tsukatani Y."/>
            <person name="Hirose Y."/>
            <person name="Harada J."/>
            <person name="Misawa N."/>
            <person name="Mori K."/>
            <person name="Inoue K."/>
            <person name="Tamiaki H."/>
        </authorList>
    </citation>
    <scope>NUCLEOTIDE SEQUENCE [LARGE SCALE GENOMIC DNA]</scope>
    <source>
        <strain evidence="2">DSM 133</strain>
    </source>
</reference>
<sequence length="41" mass="4574">MRHDDFRTHKRARKRKRGQNAGDDECAHHAGTARASVGASD</sequence>
<feature type="compositionally biased region" description="Basic residues" evidence="1">
    <location>
        <begin position="8"/>
        <end position="18"/>
    </location>
</feature>
<proteinExistence type="predicted"/>
<name>A0A182D1W2_BLAVI</name>
<gene>
    <name evidence="2" type="ORF">BV133_1560</name>
</gene>
<accession>A0A182D1W2</accession>
<dbReference type="AlphaFoldDB" id="A0A182D1W2"/>
<protein>
    <submittedName>
        <fullName evidence="2">Uncharacterized protein</fullName>
    </submittedName>
</protein>